<dbReference type="Pfam" id="PF13649">
    <property type="entry name" value="Methyltransf_25"/>
    <property type="match status" value="1"/>
</dbReference>
<keyword evidence="4" id="KW-1185">Reference proteome</keyword>
<keyword evidence="3" id="KW-0808">Transferase</keyword>
<dbReference type="InterPro" id="IPR020596">
    <property type="entry name" value="rRNA_Ade_Mease_Trfase_CS"/>
</dbReference>
<dbReference type="InterPro" id="IPR029063">
    <property type="entry name" value="SAM-dependent_MTases_sf"/>
</dbReference>
<name>A0A842HV13_9BURK</name>
<protein>
    <submittedName>
        <fullName evidence="3">Methyltransferase domain-containing protein</fullName>
    </submittedName>
</protein>
<dbReference type="Gene3D" id="3.40.50.150">
    <property type="entry name" value="Vaccinia Virus protein VP39"/>
    <property type="match status" value="1"/>
</dbReference>
<evidence type="ECO:0000256" key="1">
    <source>
        <dbReference type="ARBA" id="ARBA00022691"/>
    </source>
</evidence>
<dbReference type="AlphaFoldDB" id="A0A842HV13"/>
<dbReference type="EMBL" id="JACJUU010000018">
    <property type="protein sequence ID" value="MBC2771031.1"/>
    <property type="molecule type" value="Genomic_DNA"/>
</dbReference>
<dbReference type="GO" id="GO:0000179">
    <property type="term" value="F:rRNA (adenine-N6,N6-)-dimethyltransferase activity"/>
    <property type="evidence" value="ECO:0007669"/>
    <property type="project" value="InterPro"/>
</dbReference>
<proteinExistence type="predicted"/>
<dbReference type="Proteomes" id="UP000545386">
    <property type="component" value="Unassembled WGS sequence"/>
</dbReference>
<comment type="caution">
    <text evidence="3">The sequence shown here is derived from an EMBL/GenBank/DDBJ whole genome shotgun (WGS) entry which is preliminary data.</text>
</comment>
<evidence type="ECO:0000313" key="3">
    <source>
        <dbReference type="EMBL" id="MBC2771031.1"/>
    </source>
</evidence>
<dbReference type="PROSITE" id="PS01131">
    <property type="entry name" value="RRNA_A_DIMETH"/>
    <property type="match status" value="1"/>
</dbReference>
<organism evidence="3 4">
    <name type="scientific">Pusillimonas minor</name>
    <dbReference type="NCBI Taxonomy" id="2697024"/>
    <lineage>
        <taxon>Bacteria</taxon>
        <taxon>Pseudomonadati</taxon>
        <taxon>Pseudomonadota</taxon>
        <taxon>Betaproteobacteria</taxon>
        <taxon>Burkholderiales</taxon>
        <taxon>Alcaligenaceae</taxon>
        <taxon>Pusillimonas</taxon>
    </lineage>
</organism>
<dbReference type="GO" id="GO:0003723">
    <property type="term" value="F:RNA binding"/>
    <property type="evidence" value="ECO:0007669"/>
    <property type="project" value="UniProtKB-KW"/>
</dbReference>
<reference evidence="3 4" key="1">
    <citation type="submission" date="2020-08" db="EMBL/GenBank/DDBJ databases">
        <title>Paraeoetvoesia sp. YC-7-48 draft genome sequence.</title>
        <authorList>
            <person name="Yao L."/>
        </authorList>
    </citation>
    <scope>NUCLEOTIDE SEQUENCE [LARGE SCALE GENOMIC DNA]</scope>
    <source>
        <strain evidence="4">YC-7-48</strain>
    </source>
</reference>
<gene>
    <name evidence="3" type="ORF">GTU67_14055</name>
</gene>
<keyword evidence="3" id="KW-0489">Methyltransferase</keyword>
<feature type="domain" description="Methyltransferase" evidence="2">
    <location>
        <begin position="66"/>
        <end position="163"/>
    </location>
</feature>
<dbReference type="RefSeq" id="WP_185780671.1">
    <property type="nucleotide sequence ID" value="NZ_JACJUU010000018.1"/>
</dbReference>
<evidence type="ECO:0000313" key="4">
    <source>
        <dbReference type="Proteomes" id="UP000545386"/>
    </source>
</evidence>
<dbReference type="CDD" id="cd02440">
    <property type="entry name" value="AdoMet_MTases"/>
    <property type="match status" value="1"/>
</dbReference>
<accession>A0A842HV13</accession>
<keyword evidence="1" id="KW-0949">S-adenosyl-L-methionine</keyword>
<sequence>MSSPSAHETVAKTTQDTDSRLKWLQDHIQFVQAFAKNPLGIGAILPSSRALAAAITAHLQPGAGKVLELGSGTGAFTQYMLDRGFDPADLVLVEQDPALAARLRHRFPQSTLLQIPAQTLHLHYDTAQRDIVATVCGLPLRNMNHTIHAQMLEATFEAMRPDGALYLFTYGLTCPVSADTLNALGLTSRLTAFVAKNLPPACVFCISRAPDTAGGLGT</sequence>
<evidence type="ECO:0000259" key="2">
    <source>
        <dbReference type="Pfam" id="PF13649"/>
    </source>
</evidence>
<dbReference type="InterPro" id="IPR041698">
    <property type="entry name" value="Methyltransf_25"/>
</dbReference>
<dbReference type="SUPFAM" id="SSF53335">
    <property type="entry name" value="S-adenosyl-L-methionine-dependent methyltransferases"/>
    <property type="match status" value="1"/>
</dbReference>